<dbReference type="EMBL" id="KN822721">
    <property type="protein sequence ID" value="KIM50095.1"/>
    <property type="molecule type" value="Genomic_DNA"/>
</dbReference>
<keyword evidence="2" id="KW-1185">Reference proteome</keyword>
<reference evidence="2" key="2">
    <citation type="submission" date="2015-01" db="EMBL/GenBank/DDBJ databases">
        <title>Evolutionary Origins and Diversification of the Mycorrhizal Mutualists.</title>
        <authorList>
            <consortium name="DOE Joint Genome Institute"/>
            <consortium name="Mycorrhizal Genomics Consortium"/>
            <person name="Kohler A."/>
            <person name="Kuo A."/>
            <person name="Nagy L.G."/>
            <person name="Floudas D."/>
            <person name="Copeland A."/>
            <person name="Barry K.W."/>
            <person name="Cichocki N."/>
            <person name="Veneault-Fourrey C."/>
            <person name="LaButti K."/>
            <person name="Lindquist E.A."/>
            <person name="Lipzen A."/>
            <person name="Lundell T."/>
            <person name="Morin E."/>
            <person name="Murat C."/>
            <person name="Riley R."/>
            <person name="Ohm R."/>
            <person name="Sun H."/>
            <person name="Tunlid A."/>
            <person name="Henrissat B."/>
            <person name="Grigoriev I.V."/>
            <person name="Hibbett D.S."/>
            <person name="Martin F."/>
        </authorList>
    </citation>
    <scope>NUCLEOTIDE SEQUENCE [LARGE SCALE GENOMIC DNA]</scope>
    <source>
        <strain evidence="2">Foug A</strain>
    </source>
</reference>
<dbReference type="InParanoid" id="A0A0C3CNC6"/>
<reference evidence="1 2" key="1">
    <citation type="submission" date="2014-04" db="EMBL/GenBank/DDBJ databases">
        <authorList>
            <consortium name="DOE Joint Genome Institute"/>
            <person name="Kuo A."/>
            <person name="Kohler A."/>
            <person name="Nagy L.G."/>
            <person name="Floudas D."/>
            <person name="Copeland A."/>
            <person name="Barry K.W."/>
            <person name="Cichocki N."/>
            <person name="Veneault-Fourrey C."/>
            <person name="LaButti K."/>
            <person name="Lindquist E.A."/>
            <person name="Lipzen A."/>
            <person name="Lundell T."/>
            <person name="Morin E."/>
            <person name="Murat C."/>
            <person name="Sun H."/>
            <person name="Tunlid A."/>
            <person name="Henrissat B."/>
            <person name="Grigoriev I.V."/>
            <person name="Hibbett D.S."/>
            <person name="Martin F."/>
            <person name="Nordberg H.P."/>
            <person name="Cantor M.N."/>
            <person name="Hua S.X."/>
        </authorList>
    </citation>
    <scope>NUCLEOTIDE SEQUENCE [LARGE SCALE GENOMIC DNA]</scope>
    <source>
        <strain evidence="1 2">Foug A</strain>
    </source>
</reference>
<accession>A0A0C3CNC6</accession>
<dbReference type="Proteomes" id="UP000053989">
    <property type="component" value="Unassembled WGS sequence"/>
</dbReference>
<proteinExistence type="predicted"/>
<dbReference type="HOGENOM" id="CLU_166312_0_0_1"/>
<gene>
    <name evidence="1" type="ORF">SCLCIDRAFT_146313</name>
</gene>
<protein>
    <submittedName>
        <fullName evidence="1">Uncharacterized protein</fullName>
    </submittedName>
</protein>
<feature type="non-terminal residue" evidence="1">
    <location>
        <position position="1"/>
    </location>
</feature>
<evidence type="ECO:0000313" key="1">
    <source>
        <dbReference type="EMBL" id="KIM50095.1"/>
    </source>
</evidence>
<dbReference type="AlphaFoldDB" id="A0A0C3CNC6"/>
<evidence type="ECO:0000313" key="2">
    <source>
        <dbReference type="Proteomes" id="UP000053989"/>
    </source>
</evidence>
<name>A0A0C3CNC6_9AGAM</name>
<organism evidence="1 2">
    <name type="scientific">Scleroderma citrinum Foug A</name>
    <dbReference type="NCBI Taxonomy" id="1036808"/>
    <lineage>
        <taxon>Eukaryota</taxon>
        <taxon>Fungi</taxon>
        <taxon>Dikarya</taxon>
        <taxon>Basidiomycota</taxon>
        <taxon>Agaricomycotina</taxon>
        <taxon>Agaricomycetes</taxon>
        <taxon>Agaricomycetidae</taxon>
        <taxon>Boletales</taxon>
        <taxon>Sclerodermatineae</taxon>
        <taxon>Sclerodermataceae</taxon>
        <taxon>Scleroderma</taxon>
    </lineage>
</organism>
<dbReference type="OrthoDB" id="3160134at2759"/>
<sequence>DLLMHHGCHFRRTVHAFCNVQMLLMNGIVLLSEGANNGLEFFPAMEQKEFKVFHELLCLVPGLEAHLMESSEEEISDITDLVCFPT</sequence>
<dbReference type="STRING" id="1036808.A0A0C3CNC6"/>